<dbReference type="Proteomes" id="UP001485043">
    <property type="component" value="Unassembled WGS sequence"/>
</dbReference>
<gene>
    <name evidence="3" type="ORF">WJX84_003064</name>
</gene>
<sequence length="552" mass="59524">MLTLDLWPSNGLGPFVLGTNFSEAVKLVRSRPHEFRCAEVKYSEACLCQDLTLGLPEHGLHLRFDSLSQSLKLIEVYDITRMQVRYAYHLVGGATHPATPQQIYEMCGPTYPVEKDTQSGLWILRYPGSGVAFLFPAACHPDAFGPSRMHSHPTPIASRVCIHAGFAESVQALLAADQQKAPQGHGFEVALGQGLSSADGMHEVHFGDAPQDVLAELGSPSGTCTKRAGALAAHTGPHALPNGGALDYLYSYHDRGLDVLFCGCTHLVKKLVLRTNPPDHPAFNAYTKCSFRLQSPASQLSHSTSESPQATPYCHPQDRQYEAKGQDHSLDDRSSAYGMLDACAGSLPDVAVERQEQADSHAKGEFPDILNLGGDLLQQGAEWMDELFGLRDAGHTSPLMVLLSLCSNPMAAMQELAAVQDDPQPHSAQPPRSPTPAHPDTMRWTPREAPVHELSALHLDPAYHEGRASPASPSQLQHLPEAGTHDTHPKAITADSTWAQIQAIMGPGGRATILTHGADASPFGPTYVYGYPGIAFEIMQGGQLAAVTLFQL</sequence>
<organism evidence="3 4">
    <name type="scientific">Apatococcus fuscideae</name>
    <dbReference type="NCBI Taxonomy" id="2026836"/>
    <lineage>
        <taxon>Eukaryota</taxon>
        <taxon>Viridiplantae</taxon>
        <taxon>Chlorophyta</taxon>
        <taxon>core chlorophytes</taxon>
        <taxon>Trebouxiophyceae</taxon>
        <taxon>Chlorellales</taxon>
        <taxon>Chlorellaceae</taxon>
        <taxon>Apatococcus</taxon>
    </lineage>
</organism>
<evidence type="ECO:0000256" key="1">
    <source>
        <dbReference type="ARBA" id="ARBA00024339"/>
    </source>
</evidence>
<proteinExistence type="inferred from homology"/>
<accession>A0AAW1SLQ9</accession>
<evidence type="ECO:0000313" key="3">
    <source>
        <dbReference type="EMBL" id="KAK9846703.1"/>
    </source>
</evidence>
<dbReference type="InterPro" id="IPR039156">
    <property type="entry name" value="PHAF1/BROMI"/>
</dbReference>
<name>A0AAW1SLQ9_9CHLO</name>
<reference evidence="3 4" key="1">
    <citation type="journal article" date="2024" name="Nat. Commun.">
        <title>Phylogenomics reveals the evolutionary origins of lichenization in chlorophyte algae.</title>
        <authorList>
            <person name="Puginier C."/>
            <person name="Libourel C."/>
            <person name="Otte J."/>
            <person name="Skaloud P."/>
            <person name="Haon M."/>
            <person name="Grisel S."/>
            <person name="Petersen M."/>
            <person name="Berrin J.G."/>
            <person name="Delaux P.M."/>
            <person name="Dal Grande F."/>
            <person name="Keller J."/>
        </authorList>
    </citation>
    <scope>NUCLEOTIDE SEQUENCE [LARGE SCALE GENOMIC DNA]</scope>
    <source>
        <strain evidence="3 4">SAG 2523</strain>
    </source>
</reference>
<dbReference type="AlphaFoldDB" id="A0AAW1SLQ9"/>
<comment type="similarity">
    <text evidence="1">Belongs to the PHAF1 family.</text>
</comment>
<evidence type="ECO:0000256" key="2">
    <source>
        <dbReference type="SAM" id="MobiDB-lite"/>
    </source>
</evidence>
<dbReference type="PANTHER" id="PTHR13465">
    <property type="entry name" value="UPF0183 PROTEIN"/>
    <property type="match status" value="1"/>
</dbReference>
<dbReference type="InterPro" id="IPR005373">
    <property type="entry name" value="PHAF1"/>
</dbReference>
<feature type="region of interest" description="Disordered" evidence="2">
    <location>
        <begin position="420"/>
        <end position="444"/>
    </location>
</feature>
<dbReference type="EMBL" id="JALJOV010001536">
    <property type="protein sequence ID" value="KAK9846703.1"/>
    <property type="molecule type" value="Genomic_DNA"/>
</dbReference>
<keyword evidence="4" id="KW-1185">Reference proteome</keyword>
<feature type="region of interest" description="Disordered" evidence="2">
    <location>
        <begin position="464"/>
        <end position="489"/>
    </location>
</feature>
<protein>
    <submittedName>
        <fullName evidence="3">Uncharacterized protein</fullName>
    </submittedName>
</protein>
<dbReference type="PANTHER" id="PTHR13465:SF2">
    <property type="entry name" value="PHAGOSOME ASSEMBLY FACTOR 1"/>
    <property type="match status" value="1"/>
</dbReference>
<evidence type="ECO:0000313" key="4">
    <source>
        <dbReference type="Proteomes" id="UP001485043"/>
    </source>
</evidence>
<comment type="caution">
    <text evidence="3">The sequence shown here is derived from an EMBL/GenBank/DDBJ whole genome shotgun (WGS) entry which is preliminary data.</text>
</comment>
<dbReference type="Pfam" id="PF03676">
    <property type="entry name" value="PHAF1"/>
    <property type="match status" value="2"/>
</dbReference>